<comment type="caution">
    <text evidence="2">The sequence shown here is derived from an EMBL/GenBank/DDBJ whole genome shotgun (WGS) entry which is preliminary data.</text>
</comment>
<dbReference type="SUPFAM" id="SSF53955">
    <property type="entry name" value="Lysozyme-like"/>
    <property type="match status" value="1"/>
</dbReference>
<sequence length="228" mass="25995">MEQSKKSGNSTSTTVILLLLACLLITVLLGYRQSITTKALKKSNKANLEMVEKITASETAINIRMSAEKELRKGLTRVIMDFQPKLDRQIAEKIVHYIFEEAPRNGIDPILIAALIWVESRFDPFAKSNKGAIGLMQIRYKIWKKEPALLENGARKEGSLYWIDINIKSGVAIFFEYYEHAELNVIKTLYRYNTGSTKLPKGKRYYEIPYVNKVLISAYKIRSALAGR</sequence>
<reference evidence="2" key="1">
    <citation type="journal article" date="2015" name="Nature">
        <title>Complex archaea that bridge the gap between prokaryotes and eukaryotes.</title>
        <authorList>
            <person name="Spang A."/>
            <person name="Saw J.H."/>
            <person name="Jorgensen S.L."/>
            <person name="Zaremba-Niedzwiedzka K."/>
            <person name="Martijn J."/>
            <person name="Lind A.E."/>
            <person name="van Eijk R."/>
            <person name="Schleper C."/>
            <person name="Guy L."/>
            <person name="Ettema T.J."/>
        </authorList>
    </citation>
    <scope>NUCLEOTIDE SEQUENCE</scope>
</reference>
<dbReference type="PANTHER" id="PTHR37423">
    <property type="entry name" value="SOLUBLE LYTIC MUREIN TRANSGLYCOSYLASE-RELATED"/>
    <property type="match status" value="1"/>
</dbReference>
<evidence type="ECO:0000259" key="1">
    <source>
        <dbReference type="Pfam" id="PF01464"/>
    </source>
</evidence>
<gene>
    <name evidence="2" type="ORF">LCGC14_0969850</name>
</gene>
<organism evidence="2">
    <name type="scientific">marine sediment metagenome</name>
    <dbReference type="NCBI Taxonomy" id="412755"/>
    <lineage>
        <taxon>unclassified sequences</taxon>
        <taxon>metagenomes</taxon>
        <taxon>ecological metagenomes</taxon>
    </lineage>
</organism>
<dbReference type="PANTHER" id="PTHR37423:SF2">
    <property type="entry name" value="MEMBRANE-BOUND LYTIC MUREIN TRANSGLYCOSYLASE C"/>
    <property type="match status" value="1"/>
</dbReference>
<accession>A0A0F9QV45</accession>
<dbReference type="InterPro" id="IPR008258">
    <property type="entry name" value="Transglycosylase_SLT_dom_1"/>
</dbReference>
<feature type="domain" description="Transglycosylase SLT" evidence="1">
    <location>
        <begin position="97"/>
        <end position="205"/>
    </location>
</feature>
<dbReference type="InterPro" id="IPR023346">
    <property type="entry name" value="Lysozyme-like_dom_sf"/>
</dbReference>
<dbReference type="PROSITE" id="PS51257">
    <property type="entry name" value="PROKAR_LIPOPROTEIN"/>
    <property type="match status" value="1"/>
</dbReference>
<proteinExistence type="predicted"/>
<evidence type="ECO:0000313" key="2">
    <source>
        <dbReference type="EMBL" id="KKN17036.1"/>
    </source>
</evidence>
<dbReference type="Pfam" id="PF01464">
    <property type="entry name" value="SLT"/>
    <property type="match status" value="1"/>
</dbReference>
<dbReference type="AlphaFoldDB" id="A0A0F9QV45"/>
<name>A0A0F9QV45_9ZZZZ</name>
<dbReference type="EMBL" id="LAZR01003562">
    <property type="protein sequence ID" value="KKN17036.1"/>
    <property type="molecule type" value="Genomic_DNA"/>
</dbReference>
<protein>
    <recommendedName>
        <fullName evidence="1">Transglycosylase SLT domain-containing protein</fullName>
    </recommendedName>
</protein>
<dbReference type="Gene3D" id="1.10.530.10">
    <property type="match status" value="1"/>
</dbReference>